<organism evidence="5 6">
    <name type="scientific">Pseudocercospora eumusae</name>
    <dbReference type="NCBI Taxonomy" id="321146"/>
    <lineage>
        <taxon>Eukaryota</taxon>
        <taxon>Fungi</taxon>
        <taxon>Dikarya</taxon>
        <taxon>Ascomycota</taxon>
        <taxon>Pezizomycotina</taxon>
        <taxon>Dothideomycetes</taxon>
        <taxon>Dothideomycetidae</taxon>
        <taxon>Mycosphaerellales</taxon>
        <taxon>Mycosphaerellaceae</taxon>
        <taxon>Pseudocercospora</taxon>
    </lineage>
</organism>
<evidence type="ECO:0000256" key="3">
    <source>
        <dbReference type="ARBA" id="ARBA00023242"/>
    </source>
</evidence>
<dbReference type="Pfam" id="PF09766">
    <property type="entry name" value="FmiP_Thoc5"/>
    <property type="match status" value="1"/>
</dbReference>
<comment type="subcellular location">
    <subcellularLocation>
        <location evidence="1">Nucleus</location>
    </subcellularLocation>
</comment>
<dbReference type="EMBL" id="LFZN01000229">
    <property type="protein sequence ID" value="KXS95195.1"/>
    <property type="molecule type" value="Genomic_DNA"/>
</dbReference>
<evidence type="ECO:0000256" key="4">
    <source>
        <dbReference type="SAM" id="Coils"/>
    </source>
</evidence>
<dbReference type="InterPro" id="IPR019163">
    <property type="entry name" value="THO_Thoc5"/>
</dbReference>
<evidence type="ECO:0000313" key="5">
    <source>
        <dbReference type="EMBL" id="KXS95195.1"/>
    </source>
</evidence>
<reference evidence="5 6" key="1">
    <citation type="submission" date="2015-07" db="EMBL/GenBank/DDBJ databases">
        <title>Comparative genomics of the Sigatoka disease complex on banana suggests a link between parallel evolutionary changes in Pseudocercospora fijiensis and Pseudocercospora eumusae and increased virulence on the banana host.</title>
        <authorList>
            <person name="Chang T.-C."/>
            <person name="Salvucci A."/>
            <person name="Crous P.W."/>
            <person name="Stergiopoulos I."/>
        </authorList>
    </citation>
    <scope>NUCLEOTIDE SEQUENCE [LARGE SCALE GENOMIC DNA]</scope>
    <source>
        <strain evidence="5 6">CBS 114824</strain>
    </source>
</reference>
<evidence type="ECO:0008006" key="7">
    <source>
        <dbReference type="Google" id="ProtNLM"/>
    </source>
</evidence>
<keyword evidence="6" id="KW-1185">Reference proteome</keyword>
<proteinExistence type="inferred from homology"/>
<dbReference type="GO" id="GO:0006406">
    <property type="term" value="P:mRNA export from nucleus"/>
    <property type="evidence" value="ECO:0007669"/>
    <property type="project" value="TreeGrafter"/>
</dbReference>
<dbReference type="STRING" id="321146.A0A139GYA3"/>
<gene>
    <name evidence="5" type="ORF">AC578_6601</name>
</gene>
<sequence>MTSTDLITDPTLLSVLAAAAESRRQCLEMLSFIEQNGASAYESHDLNTQQKKLASRLAILRGLNRKAVMSVRATKQETSEARQEIDSLHLTLQNLSYEQRHLMGEIRACEEYDHKYLSLPMIPTQDFLVAHPEFSEAGEHELTIARIRDEYDARRALEEQRVGLVRRKLELERETLGKKEELARLDAEIERWISGQSRVLEVFGKREEEVKRKKAEAESVVHEG</sequence>
<protein>
    <recommendedName>
        <fullName evidence="7">THO complex subunit 5</fullName>
    </recommendedName>
</protein>
<evidence type="ECO:0000313" key="6">
    <source>
        <dbReference type="Proteomes" id="UP000070133"/>
    </source>
</evidence>
<evidence type="ECO:0000256" key="2">
    <source>
        <dbReference type="ARBA" id="ARBA00008044"/>
    </source>
</evidence>
<accession>A0A139GYA3</accession>
<name>A0A139GYA3_9PEZI</name>
<comment type="similarity">
    <text evidence="2">Belongs to the THOC5 family.</text>
</comment>
<dbReference type="GO" id="GO:0000445">
    <property type="term" value="C:THO complex part of transcription export complex"/>
    <property type="evidence" value="ECO:0007669"/>
    <property type="project" value="TreeGrafter"/>
</dbReference>
<keyword evidence="3" id="KW-0539">Nucleus</keyword>
<feature type="coiled-coil region" evidence="4">
    <location>
        <begin position="154"/>
        <end position="188"/>
    </location>
</feature>
<dbReference type="Proteomes" id="UP000070133">
    <property type="component" value="Unassembled WGS sequence"/>
</dbReference>
<evidence type="ECO:0000256" key="1">
    <source>
        <dbReference type="ARBA" id="ARBA00004123"/>
    </source>
</evidence>
<dbReference type="PANTHER" id="PTHR13375:SF3">
    <property type="entry name" value="THO COMPLEX SUBUNIT 5 HOMOLOG"/>
    <property type="match status" value="1"/>
</dbReference>
<dbReference type="AlphaFoldDB" id="A0A139GYA3"/>
<dbReference type="PANTHER" id="PTHR13375">
    <property type="entry name" value="FMS INTERACTING PROTEIN"/>
    <property type="match status" value="1"/>
</dbReference>
<keyword evidence="4" id="KW-0175">Coiled coil</keyword>
<dbReference type="GO" id="GO:0003729">
    <property type="term" value="F:mRNA binding"/>
    <property type="evidence" value="ECO:0007669"/>
    <property type="project" value="TreeGrafter"/>
</dbReference>
<dbReference type="OrthoDB" id="20582at2759"/>
<comment type="caution">
    <text evidence="5">The sequence shown here is derived from an EMBL/GenBank/DDBJ whole genome shotgun (WGS) entry which is preliminary data.</text>
</comment>